<dbReference type="InterPro" id="IPR018711">
    <property type="entry name" value="NAGPA"/>
</dbReference>
<gene>
    <name evidence="3" type="ORF">BBG48_003360</name>
</gene>
<proteinExistence type="predicted"/>
<feature type="chain" id="PRO_5016811217" evidence="1">
    <location>
        <begin position="24"/>
        <end position="662"/>
    </location>
</feature>
<dbReference type="AlphaFoldDB" id="A0A371IMD7"/>
<evidence type="ECO:0000256" key="1">
    <source>
        <dbReference type="SAM" id="SignalP"/>
    </source>
</evidence>
<feature type="domain" description="Phosphodiester glycosidase" evidence="2">
    <location>
        <begin position="202"/>
        <end position="369"/>
    </location>
</feature>
<dbReference type="STRING" id="1871336.BBG48_05925"/>
<reference evidence="3 4" key="1">
    <citation type="journal article" date="2016" name="Genome Announc.">
        <title>Draft Genome Sequence of Criibacterium bergeronii gen. nov., sp. nov., Strain CCRI-22567T, Isolated from a Vaginal Sample from a Woman with Bacterial Vaginosis.</title>
        <authorList>
            <person name="Maheux A.F."/>
            <person name="Berube E."/>
            <person name="Boudreau D.K."/>
            <person name="Raymond F."/>
            <person name="Corbeil J."/>
            <person name="Roy P.H."/>
            <person name="Boissinot M."/>
            <person name="Omar R.F."/>
        </authorList>
    </citation>
    <scope>NUCLEOTIDE SEQUENCE [LARGE SCALE GENOMIC DNA]</scope>
    <source>
        <strain evidence="3 4">CCRI-22567</strain>
    </source>
</reference>
<evidence type="ECO:0000313" key="3">
    <source>
        <dbReference type="EMBL" id="RDY21631.1"/>
    </source>
</evidence>
<organism evidence="3 4">
    <name type="scientific">Criibacterium bergeronii</name>
    <dbReference type="NCBI Taxonomy" id="1871336"/>
    <lineage>
        <taxon>Bacteria</taxon>
        <taxon>Bacillati</taxon>
        <taxon>Bacillota</taxon>
        <taxon>Clostridia</taxon>
        <taxon>Peptostreptococcales</taxon>
        <taxon>Filifactoraceae</taxon>
        <taxon>Criibacterium</taxon>
    </lineage>
</organism>
<comment type="caution">
    <text evidence="3">The sequence shown here is derived from an EMBL/GenBank/DDBJ whole genome shotgun (WGS) entry which is preliminary data.</text>
</comment>
<keyword evidence="3" id="KW-0378">Hydrolase</keyword>
<dbReference type="Proteomes" id="UP000093352">
    <property type="component" value="Unassembled WGS sequence"/>
</dbReference>
<evidence type="ECO:0000259" key="2">
    <source>
        <dbReference type="Pfam" id="PF09992"/>
    </source>
</evidence>
<dbReference type="Pfam" id="PF09992">
    <property type="entry name" value="NAGPA"/>
    <property type="match status" value="1"/>
</dbReference>
<dbReference type="PANTHER" id="PTHR40446">
    <property type="entry name" value="N-ACETYLGLUCOSAMINE-1-PHOSPHODIESTER ALPHA-N-ACETYLGLUCOSAMINIDASE"/>
    <property type="match status" value="1"/>
</dbReference>
<name>A0A371IMD7_9FIRM</name>
<protein>
    <submittedName>
        <fullName evidence="3">Phosphodiester glycosidase family protein</fullName>
    </submittedName>
</protein>
<dbReference type="GO" id="GO:0016798">
    <property type="term" value="F:hydrolase activity, acting on glycosyl bonds"/>
    <property type="evidence" value="ECO:0007669"/>
    <property type="project" value="UniProtKB-KW"/>
</dbReference>
<keyword evidence="3" id="KW-0326">Glycosidase</keyword>
<keyword evidence="4" id="KW-1185">Reference proteome</keyword>
<dbReference type="PANTHER" id="PTHR40446:SF2">
    <property type="entry name" value="N-ACETYLGLUCOSAMINE-1-PHOSPHODIESTER ALPHA-N-ACETYLGLUCOSAMINIDASE"/>
    <property type="match status" value="1"/>
</dbReference>
<dbReference type="EMBL" id="MBEW02000005">
    <property type="protein sequence ID" value="RDY21631.1"/>
    <property type="molecule type" value="Genomic_DNA"/>
</dbReference>
<accession>A0A371IMD7</accession>
<feature type="signal peptide" evidence="1">
    <location>
        <begin position="1"/>
        <end position="23"/>
    </location>
</feature>
<evidence type="ECO:0000313" key="4">
    <source>
        <dbReference type="Proteomes" id="UP000093352"/>
    </source>
</evidence>
<keyword evidence="1" id="KW-0732">Signal</keyword>
<sequence length="662" mass="71532">MKKSKILPLMLLTLGLSANSIFAASMIENEVYTAPLSKSINFKKITENYARTANNIYILEADLNDKNNKLDVMLNTNGISNRLSIKNTAPTIPGLVGAINADFFLMTKNSSSIGTLIKDKKIMSSPAEAYNKFANIIITDDGAVSFEYITDGVVVDNETKGSSQKIQIMNKQLSTAFMGNAILSSDFSYATPGKNSKNPKRVEVIVSPDGYVTEVRENSPSAPIPYGGYAIISYNTTGSDLKTIYSVGDKVTLTMDILKARPNIKTIIGGGSVLIKDGQKTWITNTIPGKAQRSALAITNDNKLLMVANDGRQALTAGFDEKDMQNYLYNLGVKDAIMLDGGGSTALYVDGKTQNYQPSERAVINALVLKNENQTGVIEKINVTPMDDIIYVGDEVPVIASAQATSGAKDTNYNTANMNLSSQGFQSTVKGSSIVPTTAGKGQIIASVGGVIGAADVNVLESHAHDSKNVKGAMPKINIYPDTQDQSSLITDILKFKIIANSQAGDINILIGNGDLTFSNKLNGENLIANTGTPLKTLDKTIVVSLNSAKPLYDNEVQIQNLDKALNSSAQNIIIAMQSGAKVGLLEQDVFDKKLESYAQTKNIYLIYKSDKYDAYKRGNVSYISIIDFKNNAHQNLSNVKYLQMFEDANGGLTYDYKAVVE</sequence>
<dbReference type="RefSeq" id="WP_068911924.1">
    <property type="nucleotide sequence ID" value="NZ_MBEW02000005.1"/>
</dbReference>